<dbReference type="SUPFAM" id="SSF56112">
    <property type="entry name" value="Protein kinase-like (PK-like)"/>
    <property type="match status" value="1"/>
</dbReference>
<dbReference type="PANTHER" id="PTHR22603">
    <property type="entry name" value="CHOLINE/ETHANOALAMINE KINASE"/>
    <property type="match status" value="1"/>
</dbReference>
<dbReference type="GO" id="GO:0004103">
    <property type="term" value="F:choline kinase activity"/>
    <property type="evidence" value="ECO:0007669"/>
    <property type="project" value="TreeGrafter"/>
</dbReference>
<evidence type="ECO:0000256" key="2">
    <source>
        <dbReference type="ARBA" id="ARBA00023264"/>
    </source>
</evidence>
<keyword evidence="1" id="KW-0443">Lipid metabolism</keyword>
<reference evidence="4" key="1">
    <citation type="submission" date="2020-11" db="EMBL/GenBank/DDBJ databases">
        <authorList>
            <person name="Tran Van P."/>
        </authorList>
    </citation>
    <scope>NUCLEOTIDE SEQUENCE</scope>
</reference>
<dbReference type="GO" id="GO:0004305">
    <property type="term" value="F:ethanolamine kinase activity"/>
    <property type="evidence" value="ECO:0007669"/>
    <property type="project" value="TreeGrafter"/>
</dbReference>
<name>A0A7R9LDU9_9ACAR</name>
<dbReference type="InterPro" id="IPR011009">
    <property type="entry name" value="Kinase-like_dom_sf"/>
</dbReference>
<comment type="similarity">
    <text evidence="3">Belongs to the choline/ethanolamine kinase family.</text>
</comment>
<protein>
    <recommendedName>
        <fullName evidence="6">Choline/ethanolamine kinase</fullName>
    </recommendedName>
</protein>
<evidence type="ECO:0000313" key="4">
    <source>
        <dbReference type="EMBL" id="CAD7639747.1"/>
    </source>
</evidence>
<evidence type="ECO:0000313" key="5">
    <source>
        <dbReference type="Proteomes" id="UP000728032"/>
    </source>
</evidence>
<dbReference type="PANTHER" id="PTHR22603:SF93">
    <property type="entry name" value="RE24176P"/>
    <property type="match status" value="1"/>
</dbReference>
<organism evidence="4">
    <name type="scientific">Oppiella nova</name>
    <dbReference type="NCBI Taxonomy" id="334625"/>
    <lineage>
        <taxon>Eukaryota</taxon>
        <taxon>Metazoa</taxon>
        <taxon>Ecdysozoa</taxon>
        <taxon>Arthropoda</taxon>
        <taxon>Chelicerata</taxon>
        <taxon>Arachnida</taxon>
        <taxon>Acari</taxon>
        <taxon>Acariformes</taxon>
        <taxon>Sarcoptiformes</taxon>
        <taxon>Oribatida</taxon>
        <taxon>Brachypylina</taxon>
        <taxon>Oppioidea</taxon>
        <taxon>Oppiidae</taxon>
        <taxon>Oppiella</taxon>
    </lineage>
</organism>
<evidence type="ECO:0008006" key="6">
    <source>
        <dbReference type="Google" id="ProtNLM"/>
    </source>
</evidence>
<dbReference type="Gene3D" id="3.90.1200.10">
    <property type="match status" value="1"/>
</dbReference>
<keyword evidence="2" id="KW-1208">Phospholipid metabolism</keyword>
<evidence type="ECO:0000256" key="3">
    <source>
        <dbReference type="ARBA" id="ARBA00038211"/>
    </source>
</evidence>
<dbReference type="Pfam" id="PF01633">
    <property type="entry name" value="Choline_kinase"/>
    <property type="match status" value="1"/>
</dbReference>
<keyword evidence="1" id="KW-0444">Lipid biosynthesis</keyword>
<dbReference type="AlphaFoldDB" id="A0A7R9LDU9"/>
<sequence length="362" mass="42363">MENTIPVEERQRLYELCKTYLSGKWSEVTANELTIKPVTDGFVNKLYYCGLPDHMDTKYNKVVVRDVDYEQFKDFYNQTHVIAMSVILSQINISPKLLAVFPNGTINEFIECRYFNATDDVNPKTVGLLARKLAKFHSLDMPIPKTTKSMTELFKDFFTEELKTSVNEGMVFKQIHEYNLQTFKDLTLTDELSWLANTVQELKSPVVFSHNDFNRRNTLVRDSNVNNNKEMEIFLIDFDWTNYSYRGADFGQYFCSWGQKETDFGSGDFPTDPQMALFIDAYIEEMIEMNGNSYAKLEINSRERITKEAKLFALMAFMKDVMYCIWQTTLIGVTDLMPKAEVRFNCYRVLKKRILHEYPDLQ</sequence>
<dbReference type="GO" id="GO:0005737">
    <property type="term" value="C:cytoplasm"/>
    <property type="evidence" value="ECO:0007669"/>
    <property type="project" value="TreeGrafter"/>
</dbReference>
<proteinExistence type="inferred from homology"/>
<dbReference type="OrthoDB" id="5796092at2759"/>
<keyword evidence="1" id="KW-0594">Phospholipid biosynthesis</keyword>
<keyword evidence="5" id="KW-1185">Reference proteome</keyword>
<dbReference type="Gene3D" id="3.30.200.20">
    <property type="entry name" value="Phosphorylase Kinase, domain 1"/>
    <property type="match status" value="1"/>
</dbReference>
<evidence type="ECO:0000256" key="1">
    <source>
        <dbReference type="ARBA" id="ARBA00023209"/>
    </source>
</evidence>
<dbReference type="EMBL" id="CAJPVJ010000472">
    <property type="protein sequence ID" value="CAG2162582.1"/>
    <property type="molecule type" value="Genomic_DNA"/>
</dbReference>
<gene>
    <name evidence="4" type="ORF">ONB1V03_LOCUS2174</name>
</gene>
<dbReference type="EMBL" id="OC915297">
    <property type="protein sequence ID" value="CAD7639747.1"/>
    <property type="molecule type" value="Genomic_DNA"/>
</dbReference>
<dbReference type="Proteomes" id="UP000728032">
    <property type="component" value="Unassembled WGS sequence"/>
</dbReference>
<dbReference type="GO" id="GO:0006646">
    <property type="term" value="P:phosphatidylethanolamine biosynthetic process"/>
    <property type="evidence" value="ECO:0007669"/>
    <property type="project" value="TreeGrafter"/>
</dbReference>
<accession>A0A7R9LDU9</accession>